<comment type="catalytic activity">
    <reaction evidence="11">
        <text>propanoyl-CoA + phosphate = propanoyl phosphate + CoA</text>
        <dbReference type="Rhea" id="RHEA:28046"/>
        <dbReference type="ChEBI" id="CHEBI:43474"/>
        <dbReference type="ChEBI" id="CHEBI:57287"/>
        <dbReference type="ChEBI" id="CHEBI:57392"/>
        <dbReference type="ChEBI" id="CHEBI:58933"/>
        <dbReference type="EC" id="2.3.1.222"/>
    </reaction>
</comment>
<organism evidence="12">
    <name type="scientific">Candidatus Caldatribacterium californiense</name>
    <dbReference type="NCBI Taxonomy" id="1454726"/>
    <lineage>
        <taxon>Bacteria</taxon>
        <taxon>Pseudomonadati</taxon>
        <taxon>Atribacterota</taxon>
        <taxon>Atribacteria</taxon>
        <taxon>Atribacterales</taxon>
        <taxon>Candidatus Caldatribacteriaceae</taxon>
        <taxon>Candidatus Caldatribacterium</taxon>
    </lineage>
</organism>
<evidence type="ECO:0000256" key="7">
    <source>
        <dbReference type="ARBA" id="ARBA00022833"/>
    </source>
</evidence>
<dbReference type="GO" id="GO:0046872">
    <property type="term" value="F:metal ion binding"/>
    <property type="evidence" value="ECO:0007669"/>
    <property type="project" value="UniProtKB-KW"/>
</dbReference>
<comment type="cofactor">
    <cofactor evidence="1">
        <name>Zn(2+)</name>
        <dbReference type="ChEBI" id="CHEBI:29105"/>
    </cofactor>
</comment>
<dbReference type="EMBL" id="DTEN01000026">
    <property type="protein sequence ID" value="HGI74175.1"/>
    <property type="molecule type" value="Genomic_DNA"/>
</dbReference>
<comment type="subcellular location">
    <subcellularLocation>
        <location evidence="9">Bacterial microcompartment</location>
    </subcellularLocation>
</comment>
<dbReference type="GO" id="GO:0016747">
    <property type="term" value="F:acyltransferase activity, transferring groups other than amino-acyl groups"/>
    <property type="evidence" value="ECO:0007669"/>
    <property type="project" value="InterPro"/>
</dbReference>
<dbReference type="PANTHER" id="PTHR39453:SF1">
    <property type="entry name" value="PHOSPHATE PROPANOYLTRANSFERASE"/>
    <property type="match status" value="1"/>
</dbReference>
<dbReference type="PIRSF" id="PIRSF010130">
    <property type="entry name" value="PduL"/>
    <property type="match status" value="1"/>
</dbReference>
<comment type="caution">
    <text evidence="12">The sequence shown here is derived from an EMBL/GenBank/DDBJ whole genome shotgun (WGS) entry which is preliminary data.</text>
</comment>
<evidence type="ECO:0000256" key="9">
    <source>
        <dbReference type="ARBA" id="ARBA00024322"/>
    </source>
</evidence>
<keyword evidence="8 11" id="KW-0012">Acyltransferase</keyword>
<keyword evidence="7" id="KW-0862">Zinc</keyword>
<dbReference type="GO" id="GO:0051144">
    <property type="term" value="P:1,2-propanediol catabolic process"/>
    <property type="evidence" value="ECO:0007669"/>
    <property type="project" value="UniProtKB-UniPathway"/>
</dbReference>
<evidence type="ECO:0000256" key="5">
    <source>
        <dbReference type="ARBA" id="ARBA00022679"/>
    </source>
</evidence>
<evidence type="ECO:0000256" key="11">
    <source>
        <dbReference type="PIRNR" id="PIRNR010130"/>
    </source>
</evidence>
<comment type="function">
    <text evidence="11">Involved in 1,2-propanediol (1,2-PD) degradation by catalyzing the conversion of propanoyl-CoA to propanoyl-phosphate.</text>
</comment>
<evidence type="ECO:0000256" key="3">
    <source>
        <dbReference type="ARBA" id="ARBA00012206"/>
    </source>
</evidence>
<keyword evidence="6" id="KW-0479">Metal-binding</keyword>
<dbReference type="InterPro" id="IPR008300">
    <property type="entry name" value="PTAC"/>
</dbReference>
<keyword evidence="10" id="KW-1283">Bacterial microcompartment</keyword>
<dbReference type="PANTHER" id="PTHR39453">
    <property type="entry name" value="PHOSPHATE PROPANOYLTRANSFERASE"/>
    <property type="match status" value="1"/>
</dbReference>
<evidence type="ECO:0000256" key="8">
    <source>
        <dbReference type="ARBA" id="ARBA00023315"/>
    </source>
</evidence>
<evidence type="ECO:0000256" key="1">
    <source>
        <dbReference type="ARBA" id="ARBA00001947"/>
    </source>
</evidence>
<evidence type="ECO:0000256" key="2">
    <source>
        <dbReference type="ARBA" id="ARBA00007342"/>
    </source>
</evidence>
<accession>A0A7V3YK66</accession>
<name>A0A7V3YK66_9BACT</name>
<evidence type="ECO:0000256" key="10">
    <source>
        <dbReference type="ARBA" id="ARBA00024446"/>
    </source>
</evidence>
<proteinExistence type="inferred from homology"/>
<keyword evidence="5 11" id="KW-0808">Transferase</keyword>
<dbReference type="NCBIfam" id="NF011652">
    <property type="entry name" value="PRK15070.1"/>
    <property type="match status" value="1"/>
</dbReference>
<comment type="pathway">
    <text evidence="11">Polyol metabolism; 1,2-propanediol degradation.</text>
</comment>
<dbReference type="EC" id="2.3.1.222" evidence="3 11"/>
<dbReference type="UniPathway" id="UPA00621"/>
<sequence length="219" mass="23852">MERLDDLVAYIAEIVVQELQGTPRTPGGAFTIPVEVSNRHCHLTKETFEVLYGKGKELTLLRELSQRGEFAAQETVTLVGPNMRSIEGVRILGPFRKFDQVELSFTDGFYLGMDLPVRLSGDIAGSPPITIVGPKGSVMLKEGAIRAMRHLHASPEEARRLGLQDGEKIAIEVSGPIGVVFQNVVVRVSPNGRLAFHIDTDEANAAGVKRRGLGRIVKG</sequence>
<evidence type="ECO:0000256" key="4">
    <source>
        <dbReference type="ARBA" id="ARBA00020837"/>
    </source>
</evidence>
<dbReference type="GO" id="GO:0031469">
    <property type="term" value="C:bacterial microcompartment"/>
    <property type="evidence" value="ECO:0007669"/>
    <property type="project" value="UniProtKB-SubCell"/>
</dbReference>
<protein>
    <recommendedName>
        <fullName evidence="4 11">Phosphate propanoyltransferase</fullName>
        <ecNumber evidence="3 11">2.3.1.222</ecNumber>
    </recommendedName>
</protein>
<evidence type="ECO:0000313" key="12">
    <source>
        <dbReference type="EMBL" id="HGI74175.1"/>
    </source>
</evidence>
<dbReference type="Pfam" id="PF06130">
    <property type="entry name" value="PTAC"/>
    <property type="match status" value="1"/>
</dbReference>
<evidence type="ECO:0000256" key="6">
    <source>
        <dbReference type="ARBA" id="ARBA00022723"/>
    </source>
</evidence>
<reference evidence="12" key="1">
    <citation type="journal article" date="2020" name="mSystems">
        <title>Genome- and Community-Level Interaction Insights into Carbon Utilization and Element Cycling Functions of Hydrothermarchaeota in Hydrothermal Sediment.</title>
        <authorList>
            <person name="Zhou Z."/>
            <person name="Liu Y."/>
            <person name="Xu W."/>
            <person name="Pan J."/>
            <person name="Luo Z.H."/>
            <person name="Li M."/>
        </authorList>
    </citation>
    <scope>NUCLEOTIDE SEQUENCE [LARGE SCALE GENOMIC DNA]</scope>
    <source>
        <strain evidence="12">SpSt-716</strain>
    </source>
</reference>
<comment type="similarity">
    <text evidence="2 11">Belongs to the PduL family.</text>
</comment>
<dbReference type="AlphaFoldDB" id="A0A7V3YK66"/>
<gene>
    <name evidence="12" type="primary">pduL</name>
    <name evidence="12" type="ORF">ENU96_00620</name>
</gene>